<proteinExistence type="predicted"/>
<protein>
    <submittedName>
        <fullName evidence="1">Uncharacterized protein</fullName>
    </submittedName>
</protein>
<dbReference type="EMBL" id="JABDTM020003890">
    <property type="protein sequence ID" value="KAH0822168.1"/>
    <property type="molecule type" value="Genomic_DNA"/>
</dbReference>
<name>A0A8J6HZ85_TENMO</name>
<keyword evidence="2" id="KW-1185">Reference proteome</keyword>
<comment type="caution">
    <text evidence="1">The sequence shown here is derived from an EMBL/GenBank/DDBJ whole genome shotgun (WGS) entry which is preliminary data.</text>
</comment>
<accession>A0A8J6HZ85</accession>
<gene>
    <name evidence="1" type="ORF">GEV33_000623</name>
</gene>
<evidence type="ECO:0000313" key="2">
    <source>
        <dbReference type="Proteomes" id="UP000719412"/>
    </source>
</evidence>
<dbReference type="AlphaFoldDB" id="A0A8J6HZ85"/>
<reference evidence="1" key="2">
    <citation type="submission" date="2021-08" db="EMBL/GenBank/DDBJ databases">
        <authorList>
            <person name="Eriksson T."/>
        </authorList>
    </citation>
    <scope>NUCLEOTIDE SEQUENCE</scope>
    <source>
        <strain evidence="1">Stoneville</strain>
        <tissue evidence="1">Whole head</tissue>
    </source>
</reference>
<dbReference type="Proteomes" id="UP000719412">
    <property type="component" value="Unassembled WGS sequence"/>
</dbReference>
<sequence length="55" mass="6753">MSCYNIADHKAKCRHHEKNQPKRENMFLVQHDKPFRSTMEYDRAHQHCVVLHDYQ</sequence>
<reference evidence="1" key="1">
    <citation type="journal article" date="2020" name="J Insects Food Feed">
        <title>The yellow mealworm (Tenebrio molitor) genome: a resource for the emerging insects as food and feed industry.</title>
        <authorList>
            <person name="Eriksson T."/>
            <person name="Andere A."/>
            <person name="Kelstrup H."/>
            <person name="Emery V."/>
            <person name="Picard C."/>
        </authorList>
    </citation>
    <scope>NUCLEOTIDE SEQUENCE</scope>
    <source>
        <strain evidence="1">Stoneville</strain>
        <tissue evidence="1">Whole head</tissue>
    </source>
</reference>
<organism evidence="1 2">
    <name type="scientific">Tenebrio molitor</name>
    <name type="common">Yellow mealworm beetle</name>
    <dbReference type="NCBI Taxonomy" id="7067"/>
    <lineage>
        <taxon>Eukaryota</taxon>
        <taxon>Metazoa</taxon>
        <taxon>Ecdysozoa</taxon>
        <taxon>Arthropoda</taxon>
        <taxon>Hexapoda</taxon>
        <taxon>Insecta</taxon>
        <taxon>Pterygota</taxon>
        <taxon>Neoptera</taxon>
        <taxon>Endopterygota</taxon>
        <taxon>Coleoptera</taxon>
        <taxon>Polyphaga</taxon>
        <taxon>Cucujiformia</taxon>
        <taxon>Tenebrionidae</taxon>
        <taxon>Tenebrio</taxon>
    </lineage>
</organism>
<evidence type="ECO:0000313" key="1">
    <source>
        <dbReference type="EMBL" id="KAH0822168.1"/>
    </source>
</evidence>